<dbReference type="SUPFAM" id="SSF52047">
    <property type="entry name" value="RNI-like"/>
    <property type="match status" value="1"/>
</dbReference>
<evidence type="ECO:0008006" key="3">
    <source>
        <dbReference type="Google" id="ProtNLM"/>
    </source>
</evidence>
<dbReference type="EMBL" id="NHYE01001392">
    <property type="protein sequence ID" value="PPQ96165.1"/>
    <property type="molecule type" value="Genomic_DNA"/>
</dbReference>
<dbReference type="Proteomes" id="UP000284706">
    <property type="component" value="Unassembled WGS sequence"/>
</dbReference>
<name>A0A409XZM7_9AGAR</name>
<protein>
    <recommendedName>
        <fullName evidence="3">F-box domain-containing protein</fullName>
    </recommendedName>
</protein>
<accession>A0A409XZM7</accession>
<dbReference type="AlphaFoldDB" id="A0A409XZM7"/>
<comment type="caution">
    <text evidence="1">The sequence shown here is derived from an EMBL/GenBank/DDBJ whole genome shotgun (WGS) entry which is preliminary data.</text>
</comment>
<gene>
    <name evidence="1" type="ORF">CVT26_004801</name>
</gene>
<evidence type="ECO:0000313" key="2">
    <source>
        <dbReference type="Proteomes" id="UP000284706"/>
    </source>
</evidence>
<organism evidence="1 2">
    <name type="scientific">Gymnopilus dilepis</name>
    <dbReference type="NCBI Taxonomy" id="231916"/>
    <lineage>
        <taxon>Eukaryota</taxon>
        <taxon>Fungi</taxon>
        <taxon>Dikarya</taxon>
        <taxon>Basidiomycota</taxon>
        <taxon>Agaricomycotina</taxon>
        <taxon>Agaricomycetes</taxon>
        <taxon>Agaricomycetidae</taxon>
        <taxon>Agaricales</taxon>
        <taxon>Agaricineae</taxon>
        <taxon>Hymenogastraceae</taxon>
        <taxon>Gymnopilus</taxon>
    </lineage>
</organism>
<sequence length="410" mass="47842">MVVEILDLWLNRSRNLPLHISFVGDVNWMLDYSYWEPIFERAKTCSERWETLRLEMSRKAWCHFFEGFRCPPSLKGIRLVAPAGEDREWELDSPAEFIRPTLHGLEELHIQNVSWQEVDIAWENLIVFEAGPWDFFGFELLLSHAPRLKKCRILYMGSVFHSPTVHSHLEDLELWNSSSISLEDVIRQFTFPSLKRLVYRPGTSRFSSQVPPVGARMDRLQSFVVRSQCRLIELEIHIPFKTTADLAKVLAHLPSLECLTLSTDRRYRDNSALWLSDISFAEHLKFSVLSRLLPQLKVFRIEGKRAFSWDALIAFLKPPHKHVTSKRNTCVHIQFASYLPSQERSENYIDRDVVLRLKRRERKWKGAVSLDIKHRDSGEDWMQASLDYHEQASSISTRVDFSGPTLCTSS</sequence>
<proteinExistence type="predicted"/>
<dbReference type="InterPro" id="IPR032675">
    <property type="entry name" value="LRR_dom_sf"/>
</dbReference>
<reference evidence="1 2" key="1">
    <citation type="journal article" date="2018" name="Evol. Lett.">
        <title>Horizontal gene cluster transfer increased hallucinogenic mushroom diversity.</title>
        <authorList>
            <person name="Reynolds H.T."/>
            <person name="Vijayakumar V."/>
            <person name="Gluck-Thaler E."/>
            <person name="Korotkin H.B."/>
            <person name="Matheny P.B."/>
            <person name="Slot J.C."/>
        </authorList>
    </citation>
    <scope>NUCLEOTIDE SEQUENCE [LARGE SCALE GENOMIC DNA]</scope>
    <source>
        <strain evidence="1 2">SRW20</strain>
    </source>
</reference>
<dbReference type="InParanoid" id="A0A409XZM7"/>
<evidence type="ECO:0000313" key="1">
    <source>
        <dbReference type="EMBL" id="PPQ96165.1"/>
    </source>
</evidence>
<keyword evidence="2" id="KW-1185">Reference proteome</keyword>
<dbReference type="Gene3D" id="3.80.10.10">
    <property type="entry name" value="Ribonuclease Inhibitor"/>
    <property type="match status" value="1"/>
</dbReference>